<dbReference type="EMBL" id="LUUI01000113">
    <property type="protein sequence ID" value="OAI14188.1"/>
    <property type="molecule type" value="Genomic_DNA"/>
</dbReference>
<proteinExistence type="predicted"/>
<evidence type="ECO:0000313" key="1">
    <source>
        <dbReference type="EMBL" id="OAI14188.1"/>
    </source>
</evidence>
<accession>A0A177N803</accession>
<gene>
    <name evidence="1" type="ORF">A1359_11530</name>
</gene>
<dbReference type="AlphaFoldDB" id="A0A177N803"/>
<organism evidence="1 2">
    <name type="scientific">Methylomonas lenta</name>
    <dbReference type="NCBI Taxonomy" id="980561"/>
    <lineage>
        <taxon>Bacteria</taxon>
        <taxon>Pseudomonadati</taxon>
        <taxon>Pseudomonadota</taxon>
        <taxon>Gammaproteobacteria</taxon>
        <taxon>Methylococcales</taxon>
        <taxon>Methylococcaceae</taxon>
        <taxon>Methylomonas</taxon>
    </lineage>
</organism>
<keyword evidence="2" id="KW-1185">Reference proteome</keyword>
<dbReference type="Proteomes" id="UP000078476">
    <property type="component" value="Unassembled WGS sequence"/>
</dbReference>
<sequence>MAASSSLLRAIRLHQDIASLDHTDTDLQSVYAPPALIPAEEFACLRGYRVKQRVDDDLMIVFHHHA</sequence>
<protein>
    <submittedName>
        <fullName evidence="1">Uncharacterized protein</fullName>
    </submittedName>
</protein>
<name>A0A177N803_9GAMM</name>
<evidence type="ECO:0000313" key="2">
    <source>
        <dbReference type="Proteomes" id="UP000078476"/>
    </source>
</evidence>
<comment type="caution">
    <text evidence="1">The sequence shown here is derived from an EMBL/GenBank/DDBJ whole genome shotgun (WGS) entry which is preliminary data.</text>
</comment>
<reference evidence="1 2" key="1">
    <citation type="submission" date="2016-03" db="EMBL/GenBank/DDBJ databases">
        <authorList>
            <person name="Ploux O."/>
        </authorList>
    </citation>
    <scope>NUCLEOTIDE SEQUENCE [LARGE SCALE GENOMIC DNA]</scope>
    <source>
        <strain evidence="1 2">R-45370</strain>
    </source>
</reference>